<evidence type="ECO:0000313" key="3">
    <source>
        <dbReference type="Proteomes" id="UP000193067"/>
    </source>
</evidence>
<feature type="region of interest" description="Disordered" evidence="1">
    <location>
        <begin position="1"/>
        <end position="23"/>
    </location>
</feature>
<feature type="compositionally biased region" description="Basic residues" evidence="1">
    <location>
        <begin position="1"/>
        <end position="12"/>
    </location>
</feature>
<protein>
    <submittedName>
        <fullName evidence="2">Uncharacterized protein</fullName>
    </submittedName>
</protein>
<reference evidence="2 3" key="1">
    <citation type="journal article" date="2015" name="Biotechnol. Biofuels">
        <title>Enhanced degradation of softwood versus hardwood by the white-rot fungus Pycnoporus coccineus.</title>
        <authorList>
            <person name="Couturier M."/>
            <person name="Navarro D."/>
            <person name="Chevret D."/>
            <person name="Henrissat B."/>
            <person name="Piumi F."/>
            <person name="Ruiz-Duenas F.J."/>
            <person name="Martinez A.T."/>
            <person name="Grigoriev I.V."/>
            <person name="Riley R."/>
            <person name="Lipzen A."/>
            <person name="Berrin J.G."/>
            <person name="Master E.R."/>
            <person name="Rosso M.N."/>
        </authorList>
    </citation>
    <scope>NUCLEOTIDE SEQUENCE [LARGE SCALE GENOMIC DNA]</scope>
    <source>
        <strain evidence="2 3">BRFM310</strain>
    </source>
</reference>
<feature type="region of interest" description="Disordered" evidence="1">
    <location>
        <begin position="57"/>
        <end position="84"/>
    </location>
</feature>
<name>A0A1Y2IUN7_TRAC3</name>
<evidence type="ECO:0000313" key="2">
    <source>
        <dbReference type="EMBL" id="OSD03921.1"/>
    </source>
</evidence>
<accession>A0A1Y2IUN7</accession>
<gene>
    <name evidence="2" type="ORF">PYCCODRAFT_158305</name>
</gene>
<dbReference type="EMBL" id="KZ084098">
    <property type="protein sequence ID" value="OSD03921.1"/>
    <property type="molecule type" value="Genomic_DNA"/>
</dbReference>
<proteinExistence type="predicted"/>
<keyword evidence="3" id="KW-1185">Reference proteome</keyword>
<organism evidence="2 3">
    <name type="scientific">Trametes coccinea (strain BRFM310)</name>
    <name type="common">Pycnoporus coccineus</name>
    <dbReference type="NCBI Taxonomy" id="1353009"/>
    <lineage>
        <taxon>Eukaryota</taxon>
        <taxon>Fungi</taxon>
        <taxon>Dikarya</taxon>
        <taxon>Basidiomycota</taxon>
        <taxon>Agaricomycotina</taxon>
        <taxon>Agaricomycetes</taxon>
        <taxon>Polyporales</taxon>
        <taxon>Polyporaceae</taxon>
        <taxon>Trametes</taxon>
    </lineage>
</organism>
<dbReference type="AlphaFoldDB" id="A0A1Y2IUN7"/>
<sequence>MARMRKRVRRAHSMPPPDRRNTQLRLRRRLRRSLGWLHCNVPPLTLRHRETTTHGCLSRRRTFAPRSRSVWAAERPARPPPTTMTWDMMMMWRIGRVGRMGEQG</sequence>
<evidence type="ECO:0000256" key="1">
    <source>
        <dbReference type="SAM" id="MobiDB-lite"/>
    </source>
</evidence>
<dbReference type="Proteomes" id="UP000193067">
    <property type="component" value="Unassembled WGS sequence"/>
</dbReference>